<dbReference type="CDD" id="cd00093">
    <property type="entry name" value="HTH_XRE"/>
    <property type="match status" value="1"/>
</dbReference>
<dbReference type="Gene3D" id="1.10.260.40">
    <property type="entry name" value="lambda repressor-like DNA-binding domains"/>
    <property type="match status" value="1"/>
</dbReference>
<feature type="domain" description="HTH cro/C1-type" evidence="2">
    <location>
        <begin position="17"/>
        <end position="71"/>
    </location>
</feature>
<name>A0A2U2N263_9BIFI</name>
<dbReference type="GO" id="GO:0003677">
    <property type="term" value="F:DNA binding"/>
    <property type="evidence" value="ECO:0007669"/>
    <property type="project" value="InterPro"/>
</dbReference>
<keyword evidence="4" id="KW-1185">Reference proteome</keyword>
<sequence>MRVMSSVVSMSQLAVTMRDARIVQKMTQAELAERAGLTRPWVSQFEQGKIINASFARVLSMCQVLGVAVTLGYDAPDCTEETNTEESHPAAVLPRTDTQVETDAKTPVAEVMPITAAFNQQGHDYGEELQSKLREFRKSMSVSTEDYLKGLSAS</sequence>
<dbReference type="AlphaFoldDB" id="A0A2U2N263"/>
<dbReference type="SMART" id="SM00530">
    <property type="entry name" value="HTH_XRE"/>
    <property type="match status" value="1"/>
</dbReference>
<evidence type="ECO:0000313" key="4">
    <source>
        <dbReference type="Proteomes" id="UP000245876"/>
    </source>
</evidence>
<gene>
    <name evidence="3" type="ORF">DF196_11305</name>
</gene>
<reference evidence="3 4" key="1">
    <citation type="journal article" date="2018" name="Int. J. Syst. Evol. Microbiol.">
        <title>Bifidobacterium callitrichidarum sp. nov. from the faeces of the emperor tamarin (Saguinus imperator).</title>
        <authorList>
            <person name="Modesto M."/>
            <person name="Michelini S."/>
            <person name="Sansosti M.C."/>
            <person name="De Filippo C."/>
            <person name="Cavalieri D."/>
            <person name="Qvirist L."/>
            <person name="Andlid T."/>
            <person name="Spiezio C."/>
            <person name="Sandri C."/>
            <person name="Pascarelli S."/>
            <person name="Sgorbati B."/>
            <person name="Mattarelli P."/>
        </authorList>
    </citation>
    <scope>NUCLEOTIDE SEQUENCE [LARGE SCALE GENOMIC DNA]</scope>
    <source>
        <strain evidence="3 4">TRI 5</strain>
    </source>
</reference>
<feature type="region of interest" description="Disordered" evidence="1">
    <location>
        <begin position="79"/>
        <end position="99"/>
    </location>
</feature>
<dbReference type="PROSITE" id="PS50943">
    <property type="entry name" value="HTH_CROC1"/>
    <property type="match status" value="1"/>
</dbReference>
<comment type="caution">
    <text evidence="3">The sequence shown here is derived from an EMBL/GenBank/DDBJ whole genome shotgun (WGS) entry which is preliminary data.</text>
</comment>
<dbReference type="InterPro" id="IPR010982">
    <property type="entry name" value="Lambda_DNA-bd_dom_sf"/>
</dbReference>
<dbReference type="RefSeq" id="WP_109057906.1">
    <property type="nucleotide sequence ID" value="NZ_QFFM01000029.1"/>
</dbReference>
<dbReference type="SUPFAM" id="SSF47413">
    <property type="entry name" value="lambda repressor-like DNA-binding domains"/>
    <property type="match status" value="1"/>
</dbReference>
<organism evidence="3 4">
    <name type="scientific">Bifidobacterium callitrichidarum</name>
    <dbReference type="NCBI Taxonomy" id="2052941"/>
    <lineage>
        <taxon>Bacteria</taxon>
        <taxon>Bacillati</taxon>
        <taxon>Actinomycetota</taxon>
        <taxon>Actinomycetes</taxon>
        <taxon>Bifidobacteriales</taxon>
        <taxon>Bifidobacteriaceae</taxon>
        <taxon>Bifidobacterium</taxon>
    </lineage>
</organism>
<evidence type="ECO:0000313" key="3">
    <source>
        <dbReference type="EMBL" id="PWG63069.1"/>
    </source>
</evidence>
<dbReference type="Pfam" id="PF13560">
    <property type="entry name" value="HTH_31"/>
    <property type="match status" value="1"/>
</dbReference>
<dbReference type="EMBL" id="QFFM01000029">
    <property type="protein sequence ID" value="PWG63069.1"/>
    <property type="molecule type" value="Genomic_DNA"/>
</dbReference>
<accession>A0A2U2N263</accession>
<proteinExistence type="predicted"/>
<dbReference type="Proteomes" id="UP000245876">
    <property type="component" value="Unassembled WGS sequence"/>
</dbReference>
<dbReference type="OrthoDB" id="4557883at2"/>
<evidence type="ECO:0000256" key="1">
    <source>
        <dbReference type="SAM" id="MobiDB-lite"/>
    </source>
</evidence>
<evidence type="ECO:0000259" key="2">
    <source>
        <dbReference type="PROSITE" id="PS50943"/>
    </source>
</evidence>
<protein>
    <recommendedName>
        <fullName evidence="2">HTH cro/C1-type domain-containing protein</fullName>
    </recommendedName>
</protein>
<dbReference type="InterPro" id="IPR001387">
    <property type="entry name" value="Cro/C1-type_HTH"/>
</dbReference>